<evidence type="ECO:0000256" key="1">
    <source>
        <dbReference type="SAM" id="Phobius"/>
    </source>
</evidence>
<keyword evidence="1" id="KW-1133">Transmembrane helix</keyword>
<feature type="chain" id="PRO_5012104635" evidence="2">
    <location>
        <begin position="25"/>
        <end position="88"/>
    </location>
</feature>
<gene>
    <name evidence="3" type="ORF">TSAR_003913</name>
</gene>
<evidence type="ECO:0000313" key="4">
    <source>
        <dbReference type="Proteomes" id="UP000215335"/>
    </source>
</evidence>
<keyword evidence="2" id="KW-0732">Signal</keyword>
<comment type="caution">
    <text evidence="3">The sequence shown here is derived from an EMBL/GenBank/DDBJ whole genome shotgun (WGS) entry which is preliminary data.</text>
</comment>
<keyword evidence="4" id="KW-1185">Reference proteome</keyword>
<dbReference type="Proteomes" id="UP000215335">
    <property type="component" value="Unassembled WGS sequence"/>
</dbReference>
<reference evidence="3 4" key="1">
    <citation type="journal article" date="2017" name="Curr. Biol.">
        <title>The Evolution of Venom by Co-option of Single-Copy Genes.</title>
        <authorList>
            <person name="Martinson E.O."/>
            <person name="Mrinalini"/>
            <person name="Kelkar Y.D."/>
            <person name="Chang C.H."/>
            <person name="Werren J.H."/>
        </authorList>
    </citation>
    <scope>NUCLEOTIDE SEQUENCE [LARGE SCALE GENOMIC DNA]</scope>
    <source>
        <strain evidence="3 4">Alberta</strain>
        <tissue evidence="3">Whole body</tissue>
    </source>
</reference>
<proteinExistence type="predicted"/>
<organism evidence="3 4">
    <name type="scientific">Trichomalopsis sarcophagae</name>
    <dbReference type="NCBI Taxonomy" id="543379"/>
    <lineage>
        <taxon>Eukaryota</taxon>
        <taxon>Metazoa</taxon>
        <taxon>Ecdysozoa</taxon>
        <taxon>Arthropoda</taxon>
        <taxon>Hexapoda</taxon>
        <taxon>Insecta</taxon>
        <taxon>Pterygota</taxon>
        <taxon>Neoptera</taxon>
        <taxon>Endopterygota</taxon>
        <taxon>Hymenoptera</taxon>
        <taxon>Apocrita</taxon>
        <taxon>Proctotrupomorpha</taxon>
        <taxon>Chalcidoidea</taxon>
        <taxon>Pteromalidae</taxon>
        <taxon>Pteromalinae</taxon>
        <taxon>Trichomalopsis</taxon>
    </lineage>
</organism>
<name>A0A232EF58_9HYME</name>
<feature type="signal peptide" evidence="2">
    <location>
        <begin position="1"/>
        <end position="24"/>
    </location>
</feature>
<dbReference type="AlphaFoldDB" id="A0A232EF58"/>
<dbReference type="EMBL" id="NNAY01005121">
    <property type="protein sequence ID" value="OXU16977.1"/>
    <property type="molecule type" value="Genomic_DNA"/>
</dbReference>
<keyword evidence="1" id="KW-0472">Membrane</keyword>
<accession>A0A232EF58</accession>
<evidence type="ECO:0000256" key="2">
    <source>
        <dbReference type="SAM" id="SignalP"/>
    </source>
</evidence>
<feature type="transmembrane region" description="Helical" evidence="1">
    <location>
        <begin position="44"/>
        <end position="72"/>
    </location>
</feature>
<keyword evidence="1" id="KW-0812">Transmembrane</keyword>
<evidence type="ECO:0000313" key="3">
    <source>
        <dbReference type="EMBL" id="OXU16977.1"/>
    </source>
</evidence>
<sequence>MLWSQVTFFPWTLQVLAFAALCTAESAAEDDQDKRLLPISANPVIAGWTVFGVITATTLSVIMLLVPTLLYYKYWAKRDDPPLNECKN</sequence>
<protein>
    <submittedName>
        <fullName evidence="3">Uncharacterized protein</fullName>
    </submittedName>
</protein>